<dbReference type="Proteomes" id="UP001062846">
    <property type="component" value="Chromosome 5"/>
</dbReference>
<comment type="caution">
    <text evidence="1">The sequence shown here is derived from an EMBL/GenBank/DDBJ whole genome shotgun (WGS) entry which is preliminary data.</text>
</comment>
<organism evidence="1 2">
    <name type="scientific">Rhododendron molle</name>
    <name type="common">Chinese azalea</name>
    <name type="synonym">Azalea mollis</name>
    <dbReference type="NCBI Taxonomy" id="49168"/>
    <lineage>
        <taxon>Eukaryota</taxon>
        <taxon>Viridiplantae</taxon>
        <taxon>Streptophyta</taxon>
        <taxon>Embryophyta</taxon>
        <taxon>Tracheophyta</taxon>
        <taxon>Spermatophyta</taxon>
        <taxon>Magnoliopsida</taxon>
        <taxon>eudicotyledons</taxon>
        <taxon>Gunneridae</taxon>
        <taxon>Pentapetalae</taxon>
        <taxon>asterids</taxon>
        <taxon>Ericales</taxon>
        <taxon>Ericaceae</taxon>
        <taxon>Ericoideae</taxon>
        <taxon>Rhodoreae</taxon>
        <taxon>Rhododendron</taxon>
    </lineage>
</organism>
<name>A0ACC0NSF0_RHOML</name>
<proteinExistence type="predicted"/>
<sequence length="94" mass="10052">MWLTLTSDGALAVDDAGEEFMHVAPDFCGGVAIISETEHFGVIVQIKVSQDLHHWGWSSSPSPSSASNPPKLDTTNQIAANDLGRCILCIVTEN</sequence>
<gene>
    <name evidence="1" type="ORF">RHMOL_Rhmol05G0208400</name>
</gene>
<protein>
    <submittedName>
        <fullName evidence="1">Uncharacterized protein</fullName>
    </submittedName>
</protein>
<dbReference type="EMBL" id="CM046392">
    <property type="protein sequence ID" value="KAI8555884.1"/>
    <property type="molecule type" value="Genomic_DNA"/>
</dbReference>
<evidence type="ECO:0000313" key="2">
    <source>
        <dbReference type="Proteomes" id="UP001062846"/>
    </source>
</evidence>
<reference evidence="1" key="1">
    <citation type="submission" date="2022-02" db="EMBL/GenBank/DDBJ databases">
        <title>Plant Genome Project.</title>
        <authorList>
            <person name="Zhang R.-G."/>
        </authorList>
    </citation>
    <scope>NUCLEOTIDE SEQUENCE</scope>
    <source>
        <strain evidence="1">AT1</strain>
    </source>
</reference>
<evidence type="ECO:0000313" key="1">
    <source>
        <dbReference type="EMBL" id="KAI8555884.1"/>
    </source>
</evidence>
<accession>A0ACC0NSF0</accession>
<keyword evidence="2" id="KW-1185">Reference proteome</keyword>